<dbReference type="GeneID" id="18809137"/>
<dbReference type="Proteomes" id="UP000008064">
    <property type="component" value="Unassembled WGS sequence"/>
</dbReference>
<dbReference type="HOGENOM" id="CLU_084247_3_3_1"/>
<dbReference type="KEGG" id="sla:SERLADRAFT_347359"/>
<dbReference type="RefSeq" id="XP_007316125.1">
    <property type="nucleotide sequence ID" value="XM_007316063.1"/>
</dbReference>
<evidence type="ECO:0000313" key="3">
    <source>
        <dbReference type="EMBL" id="EGO28034.1"/>
    </source>
</evidence>
<dbReference type="CDD" id="cd15457">
    <property type="entry name" value="NADAR"/>
    <property type="match status" value="1"/>
</dbReference>
<organism>
    <name type="scientific">Serpula lacrymans var. lacrymans (strain S7.9)</name>
    <name type="common">Dry rot fungus</name>
    <dbReference type="NCBI Taxonomy" id="578457"/>
    <lineage>
        <taxon>Eukaryota</taxon>
        <taxon>Fungi</taxon>
        <taxon>Dikarya</taxon>
        <taxon>Basidiomycota</taxon>
        <taxon>Agaricomycotina</taxon>
        <taxon>Agaricomycetes</taxon>
        <taxon>Agaricomycetidae</taxon>
        <taxon>Boletales</taxon>
        <taxon>Coniophorineae</taxon>
        <taxon>Serpulaceae</taxon>
        <taxon>Serpula</taxon>
    </lineage>
</organism>
<sequence length="180" mass="20343">MHTPRVRPGRAPTPGPSILSPSAGTSATQQLTAIKFDHRNELRGFLNHSTHRVMYEQKIYPTALHLLEALKFKHQHPDLAERIRKCKDVNEVYTLSAGMQEHVRSDWGNVFLKVTEEVLYHKFKQHPDLRSLLLNTGIADLVYADAHTYWGEGPLGDGANELGKALVRVRDKLRAEGYGI</sequence>
<dbReference type="OrthoDB" id="206452at2759"/>
<dbReference type="InterPro" id="IPR012816">
    <property type="entry name" value="NADAR"/>
</dbReference>
<dbReference type="AlphaFoldDB" id="F8NNH7"/>
<dbReference type="SUPFAM" id="SSF143990">
    <property type="entry name" value="YbiA-like"/>
    <property type="match status" value="1"/>
</dbReference>
<name>F8NNH7_SERL9</name>
<dbReference type="Gene3D" id="1.10.357.40">
    <property type="entry name" value="YbiA-like"/>
    <property type="match status" value="1"/>
</dbReference>
<evidence type="ECO:0000259" key="2">
    <source>
        <dbReference type="Pfam" id="PF08719"/>
    </source>
</evidence>
<reference evidence="3" key="1">
    <citation type="submission" date="2011-04" db="EMBL/GenBank/DDBJ databases">
        <title>Evolution of plant cell wall degrading machinery underlies the functional diversity of forest fungi.</title>
        <authorList>
            <consortium name="US DOE Joint Genome Institute (JGI-PGF)"/>
            <person name="Eastwood D.C."/>
            <person name="Floudas D."/>
            <person name="Binder M."/>
            <person name="Majcherczyk A."/>
            <person name="Schneider P."/>
            <person name="Aerts A."/>
            <person name="Asiegbu F.O."/>
            <person name="Baker S.E."/>
            <person name="Barry K."/>
            <person name="Bendiksby M."/>
            <person name="Blumentritt M."/>
            <person name="Coutinho P.M."/>
            <person name="Cullen D."/>
            <person name="Cullen D."/>
            <person name="Gathman A."/>
            <person name="Goodell B."/>
            <person name="Henrissat B."/>
            <person name="Ihrmark K."/>
            <person name="Kauserud H."/>
            <person name="Kohler A."/>
            <person name="LaButti K."/>
            <person name="Lapidus A."/>
            <person name="Lavin J.L."/>
            <person name="Lee Y.-H."/>
            <person name="Lindquist E."/>
            <person name="Lilly W."/>
            <person name="Lucas S."/>
            <person name="Morin E."/>
            <person name="Murat C."/>
            <person name="Oguiza J.A."/>
            <person name="Park J."/>
            <person name="Pisabarro A.G."/>
            <person name="Riley R."/>
            <person name="Rosling A."/>
            <person name="Salamov A."/>
            <person name="Schmidt O."/>
            <person name="Schmutz J."/>
            <person name="Skrede I."/>
            <person name="Stenlid J."/>
            <person name="Wiebenga A."/>
            <person name="Xie X."/>
            <person name="Kues U."/>
            <person name="Hibbett D.S."/>
            <person name="Hoffmeister D."/>
            <person name="Hogberg N."/>
            <person name="Martin F."/>
            <person name="Grigoriev I.V."/>
            <person name="Watkinson S.C."/>
        </authorList>
    </citation>
    <scope>NUCLEOTIDE SEQUENCE</scope>
    <source>
        <strain evidence="3">S7.9</strain>
    </source>
</reference>
<accession>F8NNH7</accession>
<protein>
    <recommendedName>
        <fullName evidence="2">NADAR domain-containing protein</fullName>
    </recommendedName>
</protein>
<evidence type="ECO:0000256" key="1">
    <source>
        <dbReference type="SAM" id="MobiDB-lite"/>
    </source>
</evidence>
<dbReference type="EMBL" id="GL945431">
    <property type="protein sequence ID" value="EGO28034.1"/>
    <property type="molecule type" value="Genomic_DNA"/>
</dbReference>
<proteinExistence type="predicted"/>
<gene>
    <name evidence="3" type="ORF">SERLADRAFT_347359</name>
</gene>
<dbReference type="Pfam" id="PF08719">
    <property type="entry name" value="NADAR"/>
    <property type="match status" value="1"/>
</dbReference>
<feature type="region of interest" description="Disordered" evidence="1">
    <location>
        <begin position="1"/>
        <end position="24"/>
    </location>
</feature>
<feature type="domain" description="NADAR" evidence="2">
    <location>
        <begin position="47"/>
        <end position="174"/>
    </location>
</feature>
<dbReference type="InterPro" id="IPR037238">
    <property type="entry name" value="YbiA-like_sf"/>
</dbReference>